<dbReference type="Pfam" id="PF02203">
    <property type="entry name" value="TarH"/>
    <property type="match status" value="1"/>
</dbReference>
<evidence type="ECO:0000256" key="6">
    <source>
        <dbReference type="ARBA" id="ARBA00023224"/>
    </source>
</evidence>
<feature type="transmembrane region" description="Helical" evidence="7">
    <location>
        <begin position="22"/>
        <end position="42"/>
    </location>
</feature>
<evidence type="ECO:0000256" key="3">
    <source>
        <dbReference type="ARBA" id="ARBA00022692"/>
    </source>
</evidence>
<sequence>MVTVRRDRLLGWFADRRMATKVSIIMFLMTAMAGTIGVSGLARMAAMNDDMGSMAQSNDKVARIGDVWSAMATMHELSTATAVDGDPEEKKELPSQVRRLTAQVSEAFEAYKAVAPADVTDVQDNIASFEAA</sequence>
<keyword evidence="5 7" id="KW-0472">Membrane</keyword>
<proteinExistence type="predicted"/>
<accession>A0ABV8I546</accession>
<comment type="subcellular location">
    <subcellularLocation>
        <location evidence="1">Cell membrane</location>
    </subcellularLocation>
</comment>
<dbReference type="Proteomes" id="UP001595850">
    <property type="component" value="Unassembled WGS sequence"/>
</dbReference>
<gene>
    <name evidence="9" type="ORF">ACFOWE_12030</name>
</gene>
<dbReference type="RefSeq" id="WP_377287352.1">
    <property type="nucleotide sequence ID" value="NZ_JBHSBM010000016.1"/>
</dbReference>
<dbReference type="EMBL" id="JBHSBM010000016">
    <property type="protein sequence ID" value="MFC4059030.1"/>
    <property type="molecule type" value="Genomic_DNA"/>
</dbReference>
<organism evidence="9 10">
    <name type="scientific">Planomonospora corallina</name>
    <dbReference type="NCBI Taxonomy" id="1806052"/>
    <lineage>
        <taxon>Bacteria</taxon>
        <taxon>Bacillati</taxon>
        <taxon>Actinomycetota</taxon>
        <taxon>Actinomycetes</taxon>
        <taxon>Streptosporangiales</taxon>
        <taxon>Streptosporangiaceae</taxon>
        <taxon>Planomonospora</taxon>
    </lineage>
</organism>
<feature type="domain" description="Chemotaxis methyl-accepting receptor Tar-related ligand-binding" evidence="8">
    <location>
        <begin position="19"/>
        <end position="118"/>
    </location>
</feature>
<evidence type="ECO:0000313" key="10">
    <source>
        <dbReference type="Proteomes" id="UP001595850"/>
    </source>
</evidence>
<reference evidence="10" key="1">
    <citation type="journal article" date="2019" name="Int. J. Syst. Evol. Microbiol.">
        <title>The Global Catalogue of Microorganisms (GCM) 10K type strain sequencing project: providing services to taxonomists for standard genome sequencing and annotation.</title>
        <authorList>
            <consortium name="The Broad Institute Genomics Platform"/>
            <consortium name="The Broad Institute Genome Sequencing Center for Infectious Disease"/>
            <person name="Wu L."/>
            <person name="Ma J."/>
        </authorList>
    </citation>
    <scope>NUCLEOTIDE SEQUENCE [LARGE SCALE GENOMIC DNA]</scope>
    <source>
        <strain evidence="10">TBRC 4489</strain>
    </source>
</reference>
<comment type="caution">
    <text evidence="9">The sequence shown here is derived from an EMBL/GenBank/DDBJ whole genome shotgun (WGS) entry which is preliminary data.</text>
</comment>
<keyword evidence="10" id="KW-1185">Reference proteome</keyword>
<evidence type="ECO:0000259" key="8">
    <source>
        <dbReference type="Pfam" id="PF02203"/>
    </source>
</evidence>
<keyword evidence="3 7" id="KW-0812">Transmembrane</keyword>
<protein>
    <submittedName>
        <fullName evidence="9">Tar ligand binding domain-containing protein</fullName>
    </submittedName>
</protein>
<evidence type="ECO:0000256" key="1">
    <source>
        <dbReference type="ARBA" id="ARBA00004236"/>
    </source>
</evidence>
<evidence type="ECO:0000256" key="7">
    <source>
        <dbReference type="SAM" id="Phobius"/>
    </source>
</evidence>
<evidence type="ECO:0000256" key="5">
    <source>
        <dbReference type="ARBA" id="ARBA00023136"/>
    </source>
</evidence>
<name>A0ABV8I546_9ACTN</name>
<dbReference type="InterPro" id="IPR003122">
    <property type="entry name" value="Tar_rcpt_lig-bd"/>
</dbReference>
<keyword evidence="4 7" id="KW-1133">Transmembrane helix</keyword>
<evidence type="ECO:0000256" key="2">
    <source>
        <dbReference type="ARBA" id="ARBA00022475"/>
    </source>
</evidence>
<evidence type="ECO:0000256" key="4">
    <source>
        <dbReference type="ARBA" id="ARBA00022989"/>
    </source>
</evidence>
<keyword evidence="6" id="KW-0807">Transducer</keyword>
<evidence type="ECO:0000313" key="9">
    <source>
        <dbReference type="EMBL" id="MFC4059030.1"/>
    </source>
</evidence>
<keyword evidence="2" id="KW-1003">Cell membrane</keyword>